<comment type="caution">
    <text evidence="1">The sequence shown here is derived from an EMBL/GenBank/DDBJ whole genome shotgun (WGS) entry which is preliminary data.</text>
</comment>
<reference evidence="1" key="1">
    <citation type="submission" date="2023-07" db="EMBL/GenBank/DDBJ databases">
        <title>draft genome sequence of fig (Ficus carica).</title>
        <authorList>
            <person name="Takahashi T."/>
            <person name="Nishimura K."/>
        </authorList>
    </citation>
    <scope>NUCLEOTIDE SEQUENCE</scope>
</reference>
<organism evidence="1 2">
    <name type="scientific">Ficus carica</name>
    <name type="common">Common fig</name>
    <dbReference type="NCBI Taxonomy" id="3494"/>
    <lineage>
        <taxon>Eukaryota</taxon>
        <taxon>Viridiplantae</taxon>
        <taxon>Streptophyta</taxon>
        <taxon>Embryophyta</taxon>
        <taxon>Tracheophyta</taxon>
        <taxon>Spermatophyta</taxon>
        <taxon>Magnoliopsida</taxon>
        <taxon>eudicotyledons</taxon>
        <taxon>Gunneridae</taxon>
        <taxon>Pentapetalae</taxon>
        <taxon>rosids</taxon>
        <taxon>fabids</taxon>
        <taxon>Rosales</taxon>
        <taxon>Moraceae</taxon>
        <taxon>Ficeae</taxon>
        <taxon>Ficus</taxon>
    </lineage>
</organism>
<evidence type="ECO:0000313" key="2">
    <source>
        <dbReference type="Proteomes" id="UP001187192"/>
    </source>
</evidence>
<accession>A0AA88E838</accession>
<proteinExistence type="predicted"/>
<gene>
    <name evidence="1" type="ORF">TIFTF001_038889</name>
</gene>
<protein>
    <submittedName>
        <fullName evidence="1">Uncharacterized protein</fullName>
    </submittedName>
</protein>
<name>A0AA88E838_FICCA</name>
<sequence>MRLLCTMFGDSLLLGDCRSSCLCAASVFVPLWCLRFGLLFESFRENYDTAGLVRRTLRVVTASGKCGADWDPRSKLEKKVCLATIFEFGKHLTEPLLPALIRRPPPCTLPPTRTQ</sequence>
<dbReference type="EMBL" id="BTGU01000952">
    <property type="protein sequence ID" value="GMN69842.1"/>
    <property type="molecule type" value="Genomic_DNA"/>
</dbReference>
<dbReference type="Proteomes" id="UP001187192">
    <property type="component" value="Unassembled WGS sequence"/>
</dbReference>
<dbReference type="AlphaFoldDB" id="A0AA88E838"/>
<evidence type="ECO:0000313" key="1">
    <source>
        <dbReference type="EMBL" id="GMN69842.1"/>
    </source>
</evidence>
<keyword evidence="2" id="KW-1185">Reference proteome</keyword>